<dbReference type="Pfam" id="PF01381">
    <property type="entry name" value="HTH_3"/>
    <property type="match status" value="1"/>
</dbReference>
<dbReference type="PROSITE" id="PS50943">
    <property type="entry name" value="HTH_CROC1"/>
    <property type="match status" value="1"/>
</dbReference>
<proteinExistence type="predicted"/>
<evidence type="ECO:0000313" key="2">
    <source>
        <dbReference type="EMBL" id="MFD2115712.1"/>
    </source>
</evidence>
<dbReference type="Proteomes" id="UP001597362">
    <property type="component" value="Unassembled WGS sequence"/>
</dbReference>
<name>A0ABW4YJH6_9BACL</name>
<dbReference type="InterPro" id="IPR010982">
    <property type="entry name" value="Lambda_DNA-bd_dom_sf"/>
</dbReference>
<dbReference type="EMBL" id="JBHUHO010000024">
    <property type="protein sequence ID" value="MFD2115712.1"/>
    <property type="molecule type" value="Genomic_DNA"/>
</dbReference>
<comment type="caution">
    <text evidence="2">The sequence shown here is derived from an EMBL/GenBank/DDBJ whole genome shotgun (WGS) entry which is preliminary data.</text>
</comment>
<dbReference type="RefSeq" id="WP_377771142.1">
    <property type="nucleotide sequence ID" value="NZ_JBHUHO010000024.1"/>
</dbReference>
<reference evidence="3" key="1">
    <citation type="journal article" date="2019" name="Int. J. Syst. Evol. Microbiol.">
        <title>The Global Catalogue of Microorganisms (GCM) 10K type strain sequencing project: providing services to taxonomists for standard genome sequencing and annotation.</title>
        <authorList>
            <consortium name="The Broad Institute Genomics Platform"/>
            <consortium name="The Broad Institute Genome Sequencing Center for Infectious Disease"/>
            <person name="Wu L."/>
            <person name="Ma J."/>
        </authorList>
    </citation>
    <scope>NUCLEOTIDE SEQUENCE [LARGE SCALE GENOMIC DNA]</scope>
    <source>
        <strain evidence="3">GH52</strain>
    </source>
</reference>
<dbReference type="InterPro" id="IPR001387">
    <property type="entry name" value="Cro/C1-type_HTH"/>
</dbReference>
<keyword evidence="3" id="KW-1185">Reference proteome</keyword>
<organism evidence="2 3">
    <name type="scientific">Paenibacillus yanchengensis</name>
    <dbReference type="NCBI Taxonomy" id="2035833"/>
    <lineage>
        <taxon>Bacteria</taxon>
        <taxon>Bacillati</taxon>
        <taxon>Bacillota</taxon>
        <taxon>Bacilli</taxon>
        <taxon>Bacillales</taxon>
        <taxon>Paenibacillaceae</taxon>
        <taxon>Paenibacillus</taxon>
    </lineage>
</organism>
<dbReference type="Gene3D" id="1.10.260.40">
    <property type="entry name" value="lambda repressor-like DNA-binding domains"/>
    <property type="match status" value="1"/>
</dbReference>
<accession>A0ABW4YJH6</accession>
<feature type="domain" description="HTH cro/C1-type" evidence="1">
    <location>
        <begin position="6"/>
        <end position="45"/>
    </location>
</feature>
<dbReference type="SUPFAM" id="SSF47413">
    <property type="entry name" value="lambda repressor-like DNA-binding domains"/>
    <property type="match status" value="1"/>
</dbReference>
<sequence>MYGVNIRSLRKRVGLTQIEFSKKIGVSQGTLSDIELGNCTPSVEVDS</sequence>
<protein>
    <submittedName>
        <fullName evidence="2">Helix-turn-helix domain-containing protein</fullName>
    </submittedName>
</protein>
<evidence type="ECO:0000259" key="1">
    <source>
        <dbReference type="PROSITE" id="PS50943"/>
    </source>
</evidence>
<gene>
    <name evidence="2" type="ORF">ACFSJH_08225</name>
</gene>
<evidence type="ECO:0000313" key="3">
    <source>
        <dbReference type="Proteomes" id="UP001597362"/>
    </source>
</evidence>
<dbReference type="CDD" id="cd00093">
    <property type="entry name" value="HTH_XRE"/>
    <property type="match status" value="1"/>
</dbReference>